<dbReference type="Proteomes" id="UP000094527">
    <property type="component" value="Unassembled WGS sequence"/>
</dbReference>
<keyword evidence="3" id="KW-0808">Transferase</keyword>
<dbReference type="PROSITE" id="PS00107">
    <property type="entry name" value="PROTEIN_KINASE_ATP"/>
    <property type="match status" value="1"/>
</dbReference>
<dbReference type="FunFam" id="1.10.510.10:FF:000596">
    <property type="entry name" value="CK1 family protein kinase"/>
    <property type="match status" value="1"/>
</dbReference>
<protein>
    <submittedName>
        <fullName evidence="3">Casein kinase I isoform alpha</fullName>
    </submittedName>
</protein>
<dbReference type="SMART" id="SM00220">
    <property type="entry name" value="S_TKc"/>
    <property type="match status" value="1"/>
</dbReference>
<feature type="binding site" evidence="1">
    <location>
        <position position="52"/>
    </location>
    <ligand>
        <name>ATP</name>
        <dbReference type="ChEBI" id="CHEBI:30616"/>
    </ligand>
</feature>
<dbReference type="InterPro" id="IPR050235">
    <property type="entry name" value="CK1_Ser-Thr_kinase"/>
</dbReference>
<dbReference type="Pfam" id="PF00069">
    <property type="entry name" value="Pkinase"/>
    <property type="match status" value="1"/>
</dbReference>
<accession>A0A1D2MLG3</accession>
<keyword evidence="3" id="KW-0418">Kinase</keyword>
<comment type="caution">
    <text evidence="3">The sequence shown here is derived from an EMBL/GenBank/DDBJ whole genome shotgun (WGS) entry which is preliminary data.</text>
</comment>
<name>A0A1D2MLG3_ORCCI</name>
<proteinExistence type="predicted"/>
<dbReference type="InterPro" id="IPR000719">
    <property type="entry name" value="Prot_kinase_dom"/>
</dbReference>
<dbReference type="InterPro" id="IPR017441">
    <property type="entry name" value="Protein_kinase_ATP_BS"/>
</dbReference>
<dbReference type="GO" id="GO:0004672">
    <property type="term" value="F:protein kinase activity"/>
    <property type="evidence" value="ECO:0007669"/>
    <property type="project" value="InterPro"/>
</dbReference>
<dbReference type="OrthoDB" id="5800476at2759"/>
<dbReference type="PROSITE" id="PS50011">
    <property type="entry name" value="PROTEIN_KINASE_DOM"/>
    <property type="match status" value="1"/>
</dbReference>
<keyword evidence="1" id="KW-0067">ATP-binding</keyword>
<evidence type="ECO:0000313" key="4">
    <source>
        <dbReference type="Proteomes" id="UP000094527"/>
    </source>
</evidence>
<gene>
    <name evidence="3" type="ORF">Ocin01_12947</name>
</gene>
<dbReference type="SUPFAM" id="SSF56112">
    <property type="entry name" value="Protein kinase-like (PK-like)"/>
    <property type="match status" value="1"/>
</dbReference>
<dbReference type="EMBL" id="LJIJ01000926">
    <property type="protein sequence ID" value="ODM93741.1"/>
    <property type="molecule type" value="Genomic_DNA"/>
</dbReference>
<organism evidence="3 4">
    <name type="scientific">Orchesella cincta</name>
    <name type="common">Springtail</name>
    <name type="synonym">Podura cincta</name>
    <dbReference type="NCBI Taxonomy" id="48709"/>
    <lineage>
        <taxon>Eukaryota</taxon>
        <taxon>Metazoa</taxon>
        <taxon>Ecdysozoa</taxon>
        <taxon>Arthropoda</taxon>
        <taxon>Hexapoda</taxon>
        <taxon>Collembola</taxon>
        <taxon>Entomobryomorpha</taxon>
        <taxon>Entomobryoidea</taxon>
        <taxon>Orchesellidae</taxon>
        <taxon>Orchesellinae</taxon>
        <taxon>Orchesella</taxon>
    </lineage>
</organism>
<keyword evidence="4" id="KW-1185">Reference proteome</keyword>
<dbReference type="AlphaFoldDB" id="A0A1D2MLG3"/>
<reference evidence="3 4" key="1">
    <citation type="journal article" date="2016" name="Genome Biol. Evol.">
        <title>Gene Family Evolution Reflects Adaptation to Soil Environmental Stressors in the Genome of the Collembolan Orchesella cincta.</title>
        <authorList>
            <person name="Faddeeva-Vakhrusheva A."/>
            <person name="Derks M.F."/>
            <person name="Anvar S.Y."/>
            <person name="Agamennone V."/>
            <person name="Suring W."/>
            <person name="Smit S."/>
            <person name="van Straalen N.M."/>
            <person name="Roelofs D."/>
        </authorList>
    </citation>
    <scope>NUCLEOTIDE SEQUENCE [LARGE SCALE GENOMIC DNA]</scope>
    <source>
        <tissue evidence="3">Mixed pool</tissue>
    </source>
</reference>
<sequence length="320" mass="36854">MSASPGDILIDSEDQFIIGNKYKLVRKIGTGSFGEVYLGVNISNPSEQVAIKLESVSAPNQILQWECQVYLILQGSRAVPQFKGFKQDRERGYNVLVMELMGPSLAQLFELCSRRFSVKTVLMLADQMLELVSFLHCMNHIHRDIKPENFLMGRGSKSHKVYMVDFGLAKQYRDPRTLKHIPILSYKQKMVGTSRYVSINVHNGTEASRRDDLESLAYVFIYFLRGNLPWMNVTGATKKQKYDKIKEAKLSISVEKLCKGIPRGFGHFLSTCRDLKFDEIPDYDAMRNKFQKMFKRMGYQQDNVYDWMLLKELGDSQVLN</sequence>
<dbReference type="InterPro" id="IPR011009">
    <property type="entry name" value="Kinase-like_dom_sf"/>
</dbReference>
<evidence type="ECO:0000259" key="2">
    <source>
        <dbReference type="PROSITE" id="PS50011"/>
    </source>
</evidence>
<dbReference type="STRING" id="48709.A0A1D2MLG3"/>
<evidence type="ECO:0000313" key="3">
    <source>
        <dbReference type="EMBL" id="ODM93741.1"/>
    </source>
</evidence>
<dbReference type="CDD" id="cd14016">
    <property type="entry name" value="STKc_CK1"/>
    <property type="match status" value="1"/>
</dbReference>
<feature type="domain" description="Protein kinase" evidence="2">
    <location>
        <begin position="22"/>
        <end position="294"/>
    </location>
</feature>
<dbReference type="Gene3D" id="1.10.510.10">
    <property type="entry name" value="Transferase(Phosphotransferase) domain 1"/>
    <property type="match status" value="1"/>
</dbReference>
<dbReference type="PANTHER" id="PTHR11909">
    <property type="entry name" value="CASEIN KINASE-RELATED"/>
    <property type="match status" value="1"/>
</dbReference>
<keyword evidence="1" id="KW-0547">Nucleotide-binding</keyword>
<evidence type="ECO:0000256" key="1">
    <source>
        <dbReference type="PROSITE-ProRule" id="PRU10141"/>
    </source>
</evidence>
<dbReference type="GO" id="GO:0005524">
    <property type="term" value="F:ATP binding"/>
    <property type="evidence" value="ECO:0007669"/>
    <property type="project" value="UniProtKB-UniRule"/>
</dbReference>